<feature type="compositionally biased region" description="Basic residues" evidence="1">
    <location>
        <begin position="1"/>
        <end position="10"/>
    </location>
</feature>
<keyword evidence="3" id="KW-1185">Reference proteome</keyword>
<dbReference type="Proteomes" id="UP000268857">
    <property type="component" value="Unassembled WGS sequence"/>
</dbReference>
<comment type="caution">
    <text evidence="2">The sequence shown here is derived from an EMBL/GenBank/DDBJ whole genome shotgun (WGS) entry which is preliminary data.</text>
</comment>
<gene>
    <name evidence="2" type="ORF">PCC6912_47510</name>
</gene>
<reference evidence="2 3" key="1">
    <citation type="journal article" date="2019" name="Genome Biol. Evol.">
        <title>Day and night: Metabolic profiles and evolutionary relationships of six axenic non-marine cyanobacteria.</title>
        <authorList>
            <person name="Will S.E."/>
            <person name="Henke P."/>
            <person name="Boedeker C."/>
            <person name="Huang S."/>
            <person name="Brinkmann H."/>
            <person name="Rohde M."/>
            <person name="Jarek M."/>
            <person name="Friedl T."/>
            <person name="Seufert S."/>
            <person name="Schumacher M."/>
            <person name="Overmann J."/>
            <person name="Neumann-Schaal M."/>
            <person name="Petersen J."/>
        </authorList>
    </citation>
    <scope>NUCLEOTIDE SEQUENCE [LARGE SCALE GENOMIC DNA]</scope>
    <source>
        <strain evidence="2 3">PCC 6912</strain>
    </source>
</reference>
<feature type="region of interest" description="Disordered" evidence="1">
    <location>
        <begin position="1"/>
        <end position="35"/>
    </location>
</feature>
<evidence type="ECO:0000313" key="3">
    <source>
        <dbReference type="Proteomes" id="UP000268857"/>
    </source>
</evidence>
<protein>
    <submittedName>
        <fullName evidence="2">Uncharacterized protein</fullName>
    </submittedName>
</protein>
<evidence type="ECO:0000313" key="2">
    <source>
        <dbReference type="EMBL" id="RUR75520.1"/>
    </source>
</evidence>
<dbReference type="EMBL" id="RSCJ01000024">
    <property type="protein sequence ID" value="RUR75520.1"/>
    <property type="molecule type" value="Genomic_DNA"/>
</dbReference>
<sequence length="67" mass="7545">MRLHNSKKREYKGDRGSGIRDREEDTGTGGYGDTENHASLAEIIVLLSVLRLPPNWVQDSYQNSLEA</sequence>
<feature type="compositionally biased region" description="Basic and acidic residues" evidence="1">
    <location>
        <begin position="11"/>
        <end position="25"/>
    </location>
</feature>
<evidence type="ECO:0000256" key="1">
    <source>
        <dbReference type="SAM" id="MobiDB-lite"/>
    </source>
</evidence>
<dbReference type="AlphaFoldDB" id="A0A3S0ZG06"/>
<organism evidence="2 3">
    <name type="scientific">Chlorogloeopsis fritschii PCC 6912</name>
    <dbReference type="NCBI Taxonomy" id="211165"/>
    <lineage>
        <taxon>Bacteria</taxon>
        <taxon>Bacillati</taxon>
        <taxon>Cyanobacteriota</taxon>
        <taxon>Cyanophyceae</taxon>
        <taxon>Nostocales</taxon>
        <taxon>Chlorogloeopsidaceae</taxon>
        <taxon>Chlorogloeopsis</taxon>
    </lineage>
</organism>
<accession>A0A3S0ZG06</accession>
<proteinExistence type="predicted"/>
<name>A0A3S0ZG06_CHLFR</name>